<dbReference type="GO" id="GO:0051056">
    <property type="term" value="P:regulation of small GTPase mediated signal transduction"/>
    <property type="evidence" value="ECO:0007669"/>
    <property type="project" value="UniProtKB-ARBA"/>
</dbReference>
<dbReference type="Gene3D" id="1.10.555.10">
    <property type="entry name" value="Rho GTPase activation protein"/>
    <property type="match status" value="1"/>
</dbReference>
<dbReference type="Gene3D" id="3.30.60.20">
    <property type="match status" value="1"/>
</dbReference>
<proteinExistence type="predicted"/>
<reference evidence="12" key="1">
    <citation type="journal article" date="2014" name="Science">
        <title>Nonhuman genetics. Genomic basis for the convergent evolution of electric organs.</title>
        <authorList>
            <person name="Gallant J.R."/>
            <person name="Traeger L.L."/>
            <person name="Volkening J.D."/>
            <person name="Moffett H."/>
            <person name="Chen P.H."/>
            <person name="Novina C.D."/>
            <person name="Phillips G.N.Jr."/>
            <person name="Anand R."/>
            <person name="Wells G.B."/>
            <person name="Pinch M."/>
            <person name="Guth R."/>
            <person name="Unguez G.A."/>
            <person name="Albert J.S."/>
            <person name="Zakon H.H."/>
            <person name="Samanta M.P."/>
            <person name="Sussman M.R."/>
        </authorList>
    </citation>
    <scope>NUCLEOTIDE SEQUENCE [LARGE SCALE GENOMIC DNA]</scope>
</reference>
<gene>
    <name evidence="11" type="primary">GMIP</name>
</gene>
<dbReference type="InterPro" id="IPR008936">
    <property type="entry name" value="Rho_GTPase_activation_prot"/>
</dbReference>
<dbReference type="InterPro" id="IPR054713">
    <property type="entry name" value="GMIP/FCHO2-like_FCH"/>
</dbReference>
<evidence type="ECO:0008006" key="13">
    <source>
        <dbReference type="Google" id="ProtNLM"/>
    </source>
</evidence>
<keyword evidence="1" id="KW-0343">GTPase activation</keyword>
<name>A0A4W4H3H5_ELEEL</name>
<keyword evidence="4" id="KW-0862">Zinc</keyword>
<evidence type="ECO:0000256" key="3">
    <source>
        <dbReference type="ARBA" id="ARBA00022771"/>
    </source>
</evidence>
<dbReference type="SMART" id="SM00055">
    <property type="entry name" value="FCH"/>
    <property type="match status" value="1"/>
</dbReference>
<dbReference type="GO" id="GO:0005886">
    <property type="term" value="C:plasma membrane"/>
    <property type="evidence" value="ECO:0007669"/>
    <property type="project" value="TreeGrafter"/>
</dbReference>
<dbReference type="InterPro" id="IPR002219">
    <property type="entry name" value="PKC_DAG/PE"/>
</dbReference>
<keyword evidence="5 6" id="KW-0175">Coiled coil</keyword>
<feature type="region of interest" description="Disordered" evidence="7">
    <location>
        <begin position="793"/>
        <end position="830"/>
    </location>
</feature>
<reference evidence="11" key="3">
    <citation type="submission" date="2020-05" db="EMBL/GenBank/DDBJ databases">
        <title>Electrophorus electricus (electric eel) genome, fEleEle1, primary haplotype.</title>
        <authorList>
            <person name="Myers G."/>
            <person name="Meyer A."/>
            <person name="Fedrigo O."/>
            <person name="Formenti G."/>
            <person name="Rhie A."/>
            <person name="Tracey A."/>
            <person name="Sims Y."/>
            <person name="Jarvis E.D."/>
        </authorList>
    </citation>
    <scope>NUCLEOTIDE SEQUENCE [LARGE SCALE GENOMIC DNA]</scope>
</reference>
<dbReference type="AlphaFoldDB" id="A0A4W4H3H5"/>
<evidence type="ECO:0000256" key="4">
    <source>
        <dbReference type="ARBA" id="ARBA00022833"/>
    </source>
</evidence>
<evidence type="ECO:0000256" key="5">
    <source>
        <dbReference type="ARBA" id="ARBA00023054"/>
    </source>
</evidence>
<evidence type="ECO:0000313" key="12">
    <source>
        <dbReference type="Proteomes" id="UP000314983"/>
    </source>
</evidence>
<dbReference type="InterPro" id="IPR001060">
    <property type="entry name" value="FCH_dom"/>
</dbReference>
<evidence type="ECO:0000313" key="11">
    <source>
        <dbReference type="Ensembl" id="ENSEEEP00000043115.2"/>
    </source>
</evidence>
<sequence length="850" mass="96321">MEAITEPTQLRQPKDDGVQSRHSSTKRYSEILRDFDNLDLSLVSVYEEDLLTDPDTQSLSETPDTPPDDLTGEDVVNIPICQDREGKNGALAVQESDLTLCRNESGVEVALQYTKMWSRYAKDILTWMEKRISLEQEFAKNVMKAADTAKLCVAQQELMPLHDIYTMVLEHDMKSSTSARHTMELVYNRCYQALCAKRCEVDKWRRQFKDQWSREQKKMNDALAALKRVRQQYIQRCEELEKAKAMTAKGMEEVGGSKTLDKRRKLRDEAQIKAVEAENMYRQCVSDANTQQDGLERMKEIIISHNRKLLCQADTLLKEVTVNMFYHQRQQMEVVPQGYHSLELTCRPYQPGELYLFYIQKRCLSEQPVQKFTFQEFIPHCKRTPPTGRRKVSNTLMALHDSFYPADDLRQSSSTSDGRRPGSSDGESIGGSYESLSSPAHGNRRLPKAPSTGTMSSEDLDERDMAAEAECSDPLNDSYGTDSRVRTMTHATLTHRFRKMKSKMTKCRQCDNFILGSGIECEECGLAVHRKCLDLCQTECDSRRGNVFSVEFCQLPQEQPHKVPFIVQVCTSEIESRALTVQGIYRVSGSKPRILKLCHAFETQRDQVDLSDLSPHDITSLLKYFFKELPEPLLTFDLYGDFISMGKAIQRLTEKEQTVDSCQTTEDVVPNLKQILGRLPSSNYSTLRHMIAHLHRISECYEENKMSPGNLGIVFGPTLLRPLLSGGMIALLESNYQALLVEFMISHHDQIFGPAQRLSTTPPPVPTTPLPDTPPKASCVSHDRGMTKEVKTLTKERPRSLESHTLKRVSSEGYISDKSSSSEAVDQLSPEEVLAMTSLVAAPHGSSGEE</sequence>
<protein>
    <recommendedName>
        <fullName evidence="13">GEM interacting protein</fullName>
    </recommendedName>
</protein>
<dbReference type="SUPFAM" id="SSF103657">
    <property type="entry name" value="BAR/IMD domain-like"/>
    <property type="match status" value="1"/>
</dbReference>
<dbReference type="PROSITE" id="PS50238">
    <property type="entry name" value="RHOGAP"/>
    <property type="match status" value="1"/>
</dbReference>
<dbReference type="GeneTree" id="ENSGT00950000183110"/>
<feature type="domain" description="Phorbol-ester/DAG-type" evidence="8">
    <location>
        <begin position="489"/>
        <end position="540"/>
    </location>
</feature>
<dbReference type="InterPro" id="IPR031160">
    <property type="entry name" value="F_BAR_dom"/>
</dbReference>
<evidence type="ECO:0000259" key="8">
    <source>
        <dbReference type="PROSITE" id="PS50081"/>
    </source>
</evidence>
<dbReference type="InterPro" id="IPR000198">
    <property type="entry name" value="RhoGAP_dom"/>
</dbReference>
<dbReference type="GeneID" id="113581842"/>
<dbReference type="Pfam" id="PF00620">
    <property type="entry name" value="RhoGAP"/>
    <property type="match status" value="1"/>
</dbReference>
<dbReference type="PANTHER" id="PTHR15228">
    <property type="entry name" value="SPERMATHECAL PHYSIOLOGY VARIANT"/>
    <property type="match status" value="1"/>
</dbReference>
<evidence type="ECO:0000256" key="1">
    <source>
        <dbReference type="ARBA" id="ARBA00022468"/>
    </source>
</evidence>
<reference evidence="12" key="2">
    <citation type="journal article" date="2017" name="Sci. Adv.">
        <title>A tail of two voltages: Proteomic comparison of the three electric organs of the electric eel.</title>
        <authorList>
            <person name="Traeger L.L."/>
            <person name="Sabat G."/>
            <person name="Barrett-Wilt G.A."/>
            <person name="Wells G.B."/>
            <person name="Sussman M.R."/>
        </authorList>
    </citation>
    <scope>NUCLEOTIDE SEQUENCE [LARGE SCALE GENOMIC DNA]</scope>
</reference>
<feature type="region of interest" description="Disordered" evidence="7">
    <location>
        <begin position="754"/>
        <end position="781"/>
    </location>
</feature>
<feature type="compositionally biased region" description="Polar residues" evidence="7">
    <location>
        <begin position="54"/>
        <end position="63"/>
    </location>
</feature>
<dbReference type="STRING" id="8005.ENSEEEP00000043115"/>
<reference evidence="11" key="4">
    <citation type="submission" date="2025-08" db="UniProtKB">
        <authorList>
            <consortium name="Ensembl"/>
        </authorList>
    </citation>
    <scope>IDENTIFICATION</scope>
</reference>
<feature type="domain" description="Rho-GAP" evidence="9">
    <location>
        <begin position="550"/>
        <end position="752"/>
    </location>
</feature>
<dbReference type="CDD" id="cd20816">
    <property type="entry name" value="C1_GMIP-like"/>
    <property type="match status" value="1"/>
</dbReference>
<dbReference type="InterPro" id="IPR046349">
    <property type="entry name" value="C1-like_sf"/>
</dbReference>
<dbReference type="PANTHER" id="PTHR15228:SF16">
    <property type="entry name" value="GEM-INTERACTING PROTEIN"/>
    <property type="match status" value="1"/>
</dbReference>
<dbReference type="PROSITE" id="PS00479">
    <property type="entry name" value="ZF_DAG_PE_1"/>
    <property type="match status" value="1"/>
</dbReference>
<feature type="region of interest" description="Disordered" evidence="7">
    <location>
        <begin position="52"/>
        <end position="73"/>
    </location>
</feature>
<evidence type="ECO:0000256" key="6">
    <source>
        <dbReference type="PROSITE-ProRule" id="PRU01077"/>
    </source>
</evidence>
<dbReference type="Ensembl" id="ENSEEET00000043609.2">
    <property type="protein sequence ID" value="ENSEEEP00000043115.2"/>
    <property type="gene ID" value="ENSEEEG00000020355.2"/>
</dbReference>
<evidence type="ECO:0000259" key="9">
    <source>
        <dbReference type="PROSITE" id="PS50238"/>
    </source>
</evidence>
<dbReference type="SUPFAM" id="SSF57889">
    <property type="entry name" value="Cysteine-rich domain"/>
    <property type="match status" value="1"/>
</dbReference>
<dbReference type="PROSITE" id="PS51741">
    <property type="entry name" value="F_BAR"/>
    <property type="match status" value="1"/>
</dbReference>
<dbReference type="OMA" id="PVKYYRH"/>
<accession>A0A4W4H3H5</accession>
<dbReference type="GO" id="GO:0007165">
    <property type="term" value="P:signal transduction"/>
    <property type="evidence" value="ECO:0007669"/>
    <property type="project" value="InterPro"/>
</dbReference>
<dbReference type="SMART" id="SM00324">
    <property type="entry name" value="RhoGAP"/>
    <property type="match status" value="1"/>
</dbReference>
<dbReference type="Proteomes" id="UP000314983">
    <property type="component" value="Chromosome 4"/>
</dbReference>
<dbReference type="GO" id="GO:0005096">
    <property type="term" value="F:GTPase activator activity"/>
    <property type="evidence" value="ECO:0007669"/>
    <property type="project" value="UniProtKB-KW"/>
</dbReference>
<dbReference type="RefSeq" id="XP_026873076.2">
    <property type="nucleotide sequence ID" value="XM_027017275.2"/>
</dbReference>
<dbReference type="InterPro" id="IPR027267">
    <property type="entry name" value="AH/BAR_dom_sf"/>
</dbReference>
<evidence type="ECO:0000256" key="2">
    <source>
        <dbReference type="ARBA" id="ARBA00022723"/>
    </source>
</evidence>
<dbReference type="Pfam" id="PF22699">
    <property type="entry name" value="GMIP-like_FCH"/>
    <property type="match status" value="1"/>
</dbReference>
<keyword evidence="2" id="KW-0479">Metal-binding</keyword>
<dbReference type="GO" id="GO:0008270">
    <property type="term" value="F:zinc ion binding"/>
    <property type="evidence" value="ECO:0007669"/>
    <property type="project" value="UniProtKB-KW"/>
</dbReference>
<dbReference type="SMART" id="SM00109">
    <property type="entry name" value="C1"/>
    <property type="match status" value="1"/>
</dbReference>
<dbReference type="Pfam" id="PF00130">
    <property type="entry name" value="C1_1"/>
    <property type="match status" value="1"/>
</dbReference>
<feature type="compositionally biased region" description="Polar residues" evidence="7">
    <location>
        <begin position="1"/>
        <end position="11"/>
    </location>
</feature>
<keyword evidence="12" id="KW-1185">Reference proteome</keyword>
<keyword evidence="3" id="KW-0863">Zinc-finger</keyword>
<evidence type="ECO:0000256" key="7">
    <source>
        <dbReference type="SAM" id="MobiDB-lite"/>
    </source>
</evidence>
<evidence type="ECO:0000259" key="10">
    <source>
        <dbReference type="PROSITE" id="PS51741"/>
    </source>
</evidence>
<feature type="domain" description="F-BAR" evidence="10">
    <location>
        <begin position="93"/>
        <end position="354"/>
    </location>
</feature>
<feature type="compositionally biased region" description="Pro residues" evidence="7">
    <location>
        <begin position="761"/>
        <end position="774"/>
    </location>
</feature>
<dbReference type="PROSITE" id="PS50081">
    <property type="entry name" value="ZF_DAG_PE_2"/>
    <property type="match status" value="1"/>
</dbReference>
<feature type="region of interest" description="Disordered" evidence="7">
    <location>
        <begin position="407"/>
        <end position="461"/>
    </location>
</feature>
<dbReference type="SUPFAM" id="SSF48350">
    <property type="entry name" value="GTPase activation domain, GAP"/>
    <property type="match status" value="1"/>
</dbReference>
<feature type="region of interest" description="Disordered" evidence="7">
    <location>
        <begin position="1"/>
        <end position="26"/>
    </location>
</feature>
<dbReference type="InterPro" id="IPR051025">
    <property type="entry name" value="RhoGAP"/>
</dbReference>
<organism evidence="11 12">
    <name type="scientific">Electrophorus electricus</name>
    <name type="common">Electric eel</name>
    <name type="synonym">Gymnotus electricus</name>
    <dbReference type="NCBI Taxonomy" id="8005"/>
    <lineage>
        <taxon>Eukaryota</taxon>
        <taxon>Metazoa</taxon>
        <taxon>Chordata</taxon>
        <taxon>Craniata</taxon>
        <taxon>Vertebrata</taxon>
        <taxon>Euteleostomi</taxon>
        <taxon>Actinopterygii</taxon>
        <taxon>Neopterygii</taxon>
        <taxon>Teleostei</taxon>
        <taxon>Ostariophysi</taxon>
        <taxon>Gymnotiformes</taxon>
        <taxon>Gymnotoidei</taxon>
        <taxon>Gymnotidae</taxon>
        <taxon>Electrophorus</taxon>
    </lineage>
</organism>
<dbReference type="Gene3D" id="1.20.1270.60">
    <property type="entry name" value="Arfaptin homology (AH) domain/BAR domain"/>
    <property type="match status" value="1"/>
</dbReference>
<reference evidence="11" key="5">
    <citation type="submission" date="2025-09" db="UniProtKB">
        <authorList>
            <consortium name="Ensembl"/>
        </authorList>
    </citation>
    <scope>IDENTIFICATION</scope>
</reference>
<feature type="compositionally biased region" description="Basic and acidic residues" evidence="7">
    <location>
        <begin position="793"/>
        <end position="805"/>
    </location>
</feature>